<feature type="compositionally biased region" description="Basic residues" evidence="1">
    <location>
        <begin position="1"/>
        <end position="11"/>
    </location>
</feature>
<reference evidence="2 3" key="1">
    <citation type="submission" date="2019-03" db="EMBL/GenBank/DDBJ databases">
        <title>First draft genome of Liparis tanakae, snailfish: a comprehensive survey of snailfish specific genes.</title>
        <authorList>
            <person name="Kim W."/>
            <person name="Song I."/>
            <person name="Jeong J.-H."/>
            <person name="Kim D."/>
            <person name="Kim S."/>
            <person name="Ryu S."/>
            <person name="Song J.Y."/>
            <person name="Lee S.K."/>
        </authorList>
    </citation>
    <scope>NUCLEOTIDE SEQUENCE [LARGE SCALE GENOMIC DNA]</scope>
    <source>
        <tissue evidence="2">Muscle</tissue>
    </source>
</reference>
<dbReference type="Proteomes" id="UP000314294">
    <property type="component" value="Unassembled WGS sequence"/>
</dbReference>
<evidence type="ECO:0000313" key="2">
    <source>
        <dbReference type="EMBL" id="TNN86752.1"/>
    </source>
</evidence>
<accession>A0A4Z2JBR5</accession>
<evidence type="ECO:0000313" key="3">
    <source>
        <dbReference type="Proteomes" id="UP000314294"/>
    </source>
</evidence>
<protein>
    <submittedName>
        <fullName evidence="2">Uncharacterized protein</fullName>
    </submittedName>
</protein>
<keyword evidence="3" id="KW-1185">Reference proteome</keyword>
<evidence type="ECO:0000256" key="1">
    <source>
        <dbReference type="SAM" id="MobiDB-lite"/>
    </source>
</evidence>
<name>A0A4Z2JBR5_9TELE</name>
<gene>
    <name evidence="2" type="ORF">EYF80_002935</name>
</gene>
<comment type="caution">
    <text evidence="2">The sequence shown here is derived from an EMBL/GenBank/DDBJ whole genome shotgun (WGS) entry which is preliminary data.</text>
</comment>
<organism evidence="2 3">
    <name type="scientific">Liparis tanakae</name>
    <name type="common">Tanaka's snailfish</name>
    <dbReference type="NCBI Taxonomy" id="230148"/>
    <lineage>
        <taxon>Eukaryota</taxon>
        <taxon>Metazoa</taxon>
        <taxon>Chordata</taxon>
        <taxon>Craniata</taxon>
        <taxon>Vertebrata</taxon>
        <taxon>Euteleostomi</taxon>
        <taxon>Actinopterygii</taxon>
        <taxon>Neopterygii</taxon>
        <taxon>Teleostei</taxon>
        <taxon>Neoteleostei</taxon>
        <taxon>Acanthomorphata</taxon>
        <taxon>Eupercaria</taxon>
        <taxon>Perciformes</taxon>
        <taxon>Cottioidei</taxon>
        <taxon>Cottales</taxon>
        <taxon>Liparidae</taxon>
        <taxon>Liparis</taxon>
    </lineage>
</organism>
<sequence>MVLGGRRKRGPSQRAMSYKQRCRGPSGIRPDPNGHAFFAASRPESKYFTIKGGKHKLGMSGVQWYFVEREGQQGGEEGLLLLLLLLLLHRCCYSPLTESRLHLSSLNLSRVRMDALPRGRTR</sequence>
<feature type="region of interest" description="Disordered" evidence="1">
    <location>
        <begin position="1"/>
        <end position="33"/>
    </location>
</feature>
<dbReference type="EMBL" id="SRLO01000013">
    <property type="protein sequence ID" value="TNN86752.1"/>
    <property type="molecule type" value="Genomic_DNA"/>
</dbReference>
<dbReference type="AlphaFoldDB" id="A0A4Z2JBR5"/>
<proteinExistence type="predicted"/>